<organism evidence="1 2">
    <name type="scientific">Polaribacter pacificus</name>
    <dbReference type="NCBI Taxonomy" id="1775173"/>
    <lineage>
        <taxon>Bacteria</taxon>
        <taxon>Pseudomonadati</taxon>
        <taxon>Bacteroidota</taxon>
        <taxon>Flavobacteriia</taxon>
        <taxon>Flavobacteriales</taxon>
        <taxon>Flavobacteriaceae</taxon>
    </lineage>
</organism>
<gene>
    <name evidence="1" type="ORF">GCM10011416_01130</name>
</gene>
<accession>A0A917HTQ6</accession>
<evidence type="ECO:0000313" key="1">
    <source>
        <dbReference type="EMBL" id="GGG88622.1"/>
    </source>
</evidence>
<proteinExistence type="predicted"/>
<name>A0A917HTQ6_9FLAO</name>
<evidence type="ECO:0000313" key="2">
    <source>
        <dbReference type="Proteomes" id="UP000633278"/>
    </source>
</evidence>
<dbReference type="Proteomes" id="UP000633278">
    <property type="component" value="Unassembled WGS sequence"/>
</dbReference>
<protein>
    <submittedName>
        <fullName evidence="1">Uncharacterized protein</fullName>
    </submittedName>
</protein>
<keyword evidence="2" id="KW-1185">Reference proteome</keyword>
<reference evidence="1" key="1">
    <citation type="journal article" date="2014" name="Int. J. Syst. Evol. Microbiol.">
        <title>Complete genome sequence of Corynebacterium casei LMG S-19264T (=DSM 44701T), isolated from a smear-ripened cheese.</title>
        <authorList>
            <consortium name="US DOE Joint Genome Institute (JGI-PGF)"/>
            <person name="Walter F."/>
            <person name="Albersmeier A."/>
            <person name="Kalinowski J."/>
            <person name="Ruckert C."/>
        </authorList>
    </citation>
    <scope>NUCLEOTIDE SEQUENCE</scope>
    <source>
        <strain evidence="1">CGMCC 1.15763</strain>
    </source>
</reference>
<sequence length="134" mass="15099">MLLGTSAFAQTAKFERKLEFVFTILQKETKTLMPGSIVEVFSGDKRIDVGISDYSGRQFAYLHPKDIIDNKIRIKVYGIKCKPHEQSIIVKPGLARTIYLSYGNTEYTKASDIGKLIKKFNFPAPPPFFCGTVD</sequence>
<dbReference type="EMBL" id="BMJW01000001">
    <property type="protein sequence ID" value="GGG88622.1"/>
    <property type="molecule type" value="Genomic_DNA"/>
</dbReference>
<comment type="caution">
    <text evidence="1">The sequence shown here is derived from an EMBL/GenBank/DDBJ whole genome shotgun (WGS) entry which is preliminary data.</text>
</comment>
<reference evidence="1" key="2">
    <citation type="submission" date="2020-09" db="EMBL/GenBank/DDBJ databases">
        <authorList>
            <person name="Sun Q."/>
            <person name="Zhou Y."/>
        </authorList>
    </citation>
    <scope>NUCLEOTIDE SEQUENCE</scope>
    <source>
        <strain evidence="1">CGMCC 1.15763</strain>
    </source>
</reference>
<dbReference type="AlphaFoldDB" id="A0A917HTQ6"/>